<evidence type="ECO:0000313" key="3">
    <source>
        <dbReference type="Proteomes" id="UP000189911"/>
    </source>
</evidence>
<organism evidence="2 3">
    <name type="scientific">Lachancea nothofagi CBS 11611</name>
    <dbReference type="NCBI Taxonomy" id="1266666"/>
    <lineage>
        <taxon>Eukaryota</taxon>
        <taxon>Fungi</taxon>
        <taxon>Dikarya</taxon>
        <taxon>Ascomycota</taxon>
        <taxon>Saccharomycotina</taxon>
        <taxon>Saccharomycetes</taxon>
        <taxon>Saccharomycetales</taxon>
        <taxon>Saccharomycetaceae</taxon>
        <taxon>Lachancea</taxon>
    </lineage>
</organism>
<dbReference type="OrthoDB" id="4036654at2759"/>
<feature type="region of interest" description="Disordered" evidence="1">
    <location>
        <begin position="59"/>
        <end position="90"/>
    </location>
</feature>
<gene>
    <name evidence="2" type="ORF">LANO_0E08570G</name>
</gene>
<dbReference type="Pfam" id="PF08315">
    <property type="entry name" value="cwf18"/>
    <property type="match status" value="1"/>
</dbReference>
<dbReference type="AlphaFoldDB" id="A0A1G4JV64"/>
<dbReference type="Proteomes" id="UP000189911">
    <property type="component" value="Chromosome E"/>
</dbReference>
<keyword evidence="3" id="KW-1185">Reference proteome</keyword>
<protein>
    <submittedName>
        <fullName evidence="2">LANO_0E08570g1_1</fullName>
    </submittedName>
</protein>
<accession>A0A1G4JV64</accession>
<evidence type="ECO:0000256" key="1">
    <source>
        <dbReference type="SAM" id="MobiDB-lite"/>
    </source>
</evidence>
<reference evidence="3" key="1">
    <citation type="submission" date="2016-03" db="EMBL/GenBank/DDBJ databases">
        <authorList>
            <person name="Devillers Hugo."/>
        </authorList>
    </citation>
    <scope>NUCLEOTIDE SEQUENCE [LARGE SCALE GENOMIC DNA]</scope>
</reference>
<dbReference type="InterPro" id="IPR013169">
    <property type="entry name" value="mRNA_splic_Cwf18-like"/>
</dbReference>
<proteinExistence type="predicted"/>
<name>A0A1G4JV64_9SACH</name>
<feature type="compositionally biased region" description="Basic and acidic residues" evidence="1">
    <location>
        <begin position="80"/>
        <end position="90"/>
    </location>
</feature>
<dbReference type="EMBL" id="LT598451">
    <property type="protein sequence ID" value="SCU94892.1"/>
    <property type="molecule type" value="Genomic_DNA"/>
</dbReference>
<sequence length="129" mass="14466">MASLNEQILERKKRLQALAQKASIAHGETLGTPSERVETSAASEFKRIKKDAEVPNIELSASAQEPASVKPETMASVGNERFDIARKPTSDLEDKLRPDLEELEERTQEAIKRLVRQRLLTQDVEAENN</sequence>
<evidence type="ECO:0000313" key="2">
    <source>
        <dbReference type="EMBL" id="SCU94892.1"/>
    </source>
</evidence>